<evidence type="ECO:0000259" key="4">
    <source>
        <dbReference type="PROSITE" id="PS01124"/>
    </source>
</evidence>
<keyword evidence="1" id="KW-0805">Transcription regulation</keyword>
<dbReference type="SMART" id="SM00342">
    <property type="entry name" value="HTH_ARAC"/>
    <property type="match status" value="1"/>
</dbReference>
<keyword evidence="3" id="KW-0804">Transcription</keyword>
<dbReference type="Pfam" id="PF12833">
    <property type="entry name" value="HTH_18"/>
    <property type="match status" value="1"/>
</dbReference>
<gene>
    <name evidence="5" type="ORF">JI741_02040</name>
</gene>
<dbReference type="InterPro" id="IPR009057">
    <property type="entry name" value="Homeodomain-like_sf"/>
</dbReference>
<dbReference type="EMBL" id="JAERRB010000001">
    <property type="protein sequence ID" value="MBL0739975.1"/>
    <property type="molecule type" value="Genomic_DNA"/>
</dbReference>
<evidence type="ECO:0000313" key="6">
    <source>
        <dbReference type="Proteomes" id="UP000613030"/>
    </source>
</evidence>
<feature type="domain" description="HTH araC/xylS-type" evidence="4">
    <location>
        <begin position="194"/>
        <end position="300"/>
    </location>
</feature>
<dbReference type="PANTHER" id="PTHR43280">
    <property type="entry name" value="ARAC-FAMILY TRANSCRIPTIONAL REGULATOR"/>
    <property type="match status" value="1"/>
</dbReference>
<organism evidence="5 6">
    <name type="scientific">Chryseolinea lacunae</name>
    <dbReference type="NCBI Taxonomy" id="2801331"/>
    <lineage>
        <taxon>Bacteria</taxon>
        <taxon>Pseudomonadati</taxon>
        <taxon>Bacteroidota</taxon>
        <taxon>Cytophagia</taxon>
        <taxon>Cytophagales</taxon>
        <taxon>Fulvivirgaceae</taxon>
        <taxon>Chryseolinea</taxon>
    </lineage>
</organism>
<dbReference type="InterPro" id="IPR018060">
    <property type="entry name" value="HTH_AraC"/>
</dbReference>
<reference evidence="5 6" key="1">
    <citation type="submission" date="2021-01" db="EMBL/GenBank/DDBJ databases">
        <title>Chryseolinea sp. Jin1 Genome sequencing and assembly.</title>
        <authorList>
            <person name="Kim I."/>
        </authorList>
    </citation>
    <scope>NUCLEOTIDE SEQUENCE [LARGE SCALE GENOMIC DNA]</scope>
    <source>
        <strain evidence="5 6">Jin1</strain>
    </source>
</reference>
<dbReference type="SUPFAM" id="SSF46689">
    <property type="entry name" value="Homeodomain-like"/>
    <property type="match status" value="1"/>
</dbReference>
<dbReference type="Gene3D" id="1.10.10.60">
    <property type="entry name" value="Homeodomain-like"/>
    <property type="match status" value="1"/>
</dbReference>
<keyword evidence="2" id="KW-0238">DNA-binding</keyword>
<comment type="caution">
    <text evidence="5">The sequence shown here is derived from an EMBL/GenBank/DDBJ whole genome shotgun (WGS) entry which is preliminary data.</text>
</comment>
<sequence>MQEIHDLKELLAANPECYEEYLLLSQVHHFNVFNRSEIYERTQPMHRSDFYKISLISGTGILQIKDEYIEINGTVLIFFNPTVPYFWQALLEERPSYYCYFDNHFQTKLLNKDYFQKSALFAPNTSPVFALNDEQSEDVRFVFERMCLEIKSDYHYRYETIATYLQLLLQKAYQFQNAAEKTSANKPAAIRLISNFLNLLEKQFPIDSVEHSLVLKTPNDFARELSIHVNYLNHTVKEVTGKKTSEIIASRVLTEAKALLKHSNADISEIGYMLGFEYPSNFITFFKRHTKETPKSFRSKGNTSPSRIKNI</sequence>
<evidence type="ECO:0000313" key="5">
    <source>
        <dbReference type="EMBL" id="MBL0739975.1"/>
    </source>
</evidence>
<dbReference type="InterPro" id="IPR037923">
    <property type="entry name" value="HTH-like"/>
</dbReference>
<dbReference type="Proteomes" id="UP000613030">
    <property type="component" value="Unassembled WGS sequence"/>
</dbReference>
<dbReference type="SUPFAM" id="SSF51215">
    <property type="entry name" value="Regulatory protein AraC"/>
    <property type="match status" value="1"/>
</dbReference>
<evidence type="ECO:0000256" key="3">
    <source>
        <dbReference type="ARBA" id="ARBA00023163"/>
    </source>
</evidence>
<dbReference type="RefSeq" id="WP_202006935.1">
    <property type="nucleotide sequence ID" value="NZ_JAERRB010000001.1"/>
</dbReference>
<name>A0ABS1KKJ7_9BACT</name>
<dbReference type="PROSITE" id="PS01124">
    <property type="entry name" value="HTH_ARAC_FAMILY_2"/>
    <property type="match status" value="1"/>
</dbReference>
<evidence type="ECO:0000256" key="2">
    <source>
        <dbReference type="ARBA" id="ARBA00023125"/>
    </source>
</evidence>
<dbReference type="PANTHER" id="PTHR43280:SF32">
    <property type="entry name" value="TRANSCRIPTIONAL REGULATORY PROTEIN"/>
    <property type="match status" value="1"/>
</dbReference>
<evidence type="ECO:0000256" key="1">
    <source>
        <dbReference type="ARBA" id="ARBA00023015"/>
    </source>
</evidence>
<keyword evidence="6" id="KW-1185">Reference proteome</keyword>
<protein>
    <submittedName>
        <fullName evidence="5">Helix-turn-helix transcriptional regulator</fullName>
    </submittedName>
</protein>
<proteinExistence type="predicted"/>
<accession>A0ABS1KKJ7</accession>